<dbReference type="Proteomes" id="UP001601197">
    <property type="component" value="Unassembled WGS sequence"/>
</dbReference>
<comment type="caution">
    <text evidence="3">The sequence shown here is derived from an EMBL/GenBank/DDBJ whole genome shotgun (WGS) entry which is preliminary data.</text>
</comment>
<organism evidence="3 4">
    <name type="scientific">Streptomyces kebangsaanensis</name>
    <dbReference type="NCBI Taxonomy" id="864058"/>
    <lineage>
        <taxon>Bacteria</taxon>
        <taxon>Bacillati</taxon>
        <taxon>Actinomycetota</taxon>
        <taxon>Actinomycetes</taxon>
        <taxon>Kitasatosporales</taxon>
        <taxon>Streptomycetaceae</taxon>
        <taxon>Streptomyces</taxon>
    </lineage>
</organism>
<dbReference type="InterPro" id="IPR006311">
    <property type="entry name" value="TAT_signal"/>
</dbReference>
<dbReference type="InterPro" id="IPR048799">
    <property type="entry name" value="P68_RBP_TagC-like_beta-prop"/>
</dbReference>
<dbReference type="PROSITE" id="PS51318">
    <property type="entry name" value="TAT"/>
    <property type="match status" value="1"/>
</dbReference>
<evidence type="ECO:0000313" key="3">
    <source>
        <dbReference type="EMBL" id="MFE9173471.1"/>
    </source>
</evidence>
<feature type="chain" id="PRO_5045222974" evidence="1">
    <location>
        <begin position="38"/>
        <end position="394"/>
    </location>
</feature>
<feature type="domain" description="P68 RBP/TagC-like beta-propeller" evidence="2">
    <location>
        <begin position="75"/>
        <end position="292"/>
    </location>
</feature>
<keyword evidence="1" id="KW-0732">Signal</keyword>
<evidence type="ECO:0000256" key="1">
    <source>
        <dbReference type="SAM" id="SignalP"/>
    </source>
</evidence>
<dbReference type="RefSeq" id="WP_388352157.1">
    <property type="nucleotide sequence ID" value="NZ_JBIAFJ010000034.1"/>
</dbReference>
<dbReference type="EMBL" id="JBIAFJ010000034">
    <property type="protein sequence ID" value="MFE9173471.1"/>
    <property type="molecule type" value="Genomic_DNA"/>
</dbReference>
<gene>
    <name evidence="3" type="ORF">ACFYNZ_29075</name>
</gene>
<keyword evidence="4" id="KW-1185">Reference proteome</keyword>
<evidence type="ECO:0000313" key="4">
    <source>
        <dbReference type="Proteomes" id="UP001601197"/>
    </source>
</evidence>
<dbReference type="Pfam" id="PF21311">
    <property type="entry name" value="Phage_RBD_prop"/>
    <property type="match status" value="1"/>
</dbReference>
<proteinExistence type="predicted"/>
<sequence length="394" mass="42002">MSHDNSKHTSRRSLLAWGGAGALTAATVSLGSGTASAAAYPASGSALLVPSARLDLNSPAENWIREKATRDTTIIQAIGYDNVNRHIYLTQVTQGGLQLSGESAPVSAADRNKNGDLTVTKWDMAGNTLGYMYLRGFGHGASIGVEPVGSKAYLWTEVDSVTIEDKPGEFSSRGTRLARFPFVSGQVLNKTSSALTKYTPVPGSTRNGVSIDPVYGRLVVRYRDTDNVTKYQVHDLDLARLNNWTKPLAAISEPSLTAIPGWPITTYGKPFHQGFASVGRYLYMLHGNSYGSTQTINGQTVVISQTGQGNTFLSCLDLATGDFAPAAPSPWVNSVNPCHTKAAYTLEYREPEGLAVYVPDIDQPGVFSLGMGFASGASGARRASIYGKSVLIQP</sequence>
<accession>A0ABW6L030</accession>
<name>A0ABW6L030_9ACTN</name>
<evidence type="ECO:0000259" key="2">
    <source>
        <dbReference type="Pfam" id="PF21311"/>
    </source>
</evidence>
<reference evidence="3 4" key="1">
    <citation type="submission" date="2024-10" db="EMBL/GenBank/DDBJ databases">
        <title>The Natural Products Discovery Center: Release of the First 8490 Sequenced Strains for Exploring Actinobacteria Biosynthetic Diversity.</title>
        <authorList>
            <person name="Kalkreuter E."/>
            <person name="Kautsar S.A."/>
            <person name="Yang D."/>
            <person name="Bader C.D."/>
            <person name="Teijaro C.N."/>
            <person name="Fluegel L."/>
            <person name="Davis C.M."/>
            <person name="Simpson J.R."/>
            <person name="Lauterbach L."/>
            <person name="Steele A.D."/>
            <person name="Gui C."/>
            <person name="Meng S."/>
            <person name="Li G."/>
            <person name="Viehrig K."/>
            <person name="Ye F."/>
            <person name="Su P."/>
            <person name="Kiefer A.F."/>
            <person name="Nichols A."/>
            <person name="Cepeda A.J."/>
            <person name="Yan W."/>
            <person name="Fan B."/>
            <person name="Jiang Y."/>
            <person name="Adhikari A."/>
            <person name="Zheng C.-J."/>
            <person name="Schuster L."/>
            <person name="Cowan T.M."/>
            <person name="Smanski M.J."/>
            <person name="Chevrette M.G."/>
            <person name="De Carvalho L.P.S."/>
            <person name="Shen B."/>
        </authorList>
    </citation>
    <scope>NUCLEOTIDE SEQUENCE [LARGE SCALE GENOMIC DNA]</scope>
    <source>
        <strain evidence="3 4">NPDC007147</strain>
    </source>
</reference>
<feature type="signal peptide" evidence="1">
    <location>
        <begin position="1"/>
        <end position="37"/>
    </location>
</feature>
<protein>
    <submittedName>
        <fullName evidence="3">Teichoic acid biosynthesis protein C</fullName>
    </submittedName>
</protein>